<keyword evidence="3" id="KW-1185">Reference proteome</keyword>
<dbReference type="Proteomes" id="UP000029443">
    <property type="component" value="Unassembled WGS sequence"/>
</dbReference>
<sequence length="69" mass="7426">MTTISRISKDIFALVVAVLFTVLMVAGLADQGKNLFPAMLAFAAMVPIVGSAAVAIKRDWDNRDHHLSV</sequence>
<proteinExistence type="predicted"/>
<comment type="caution">
    <text evidence="2">The sequence shown here is derived from an EMBL/GenBank/DDBJ whole genome shotgun (WGS) entry which is preliminary data.</text>
</comment>
<protein>
    <submittedName>
        <fullName evidence="2">Uncharacterized protein</fullName>
    </submittedName>
</protein>
<gene>
    <name evidence="2" type="ORF">T9A_00052</name>
</gene>
<evidence type="ECO:0000313" key="2">
    <source>
        <dbReference type="EMBL" id="KGD62732.1"/>
    </source>
</evidence>
<keyword evidence="1" id="KW-0812">Transmembrane</keyword>
<feature type="transmembrane region" description="Helical" evidence="1">
    <location>
        <begin position="12"/>
        <end position="29"/>
    </location>
</feature>
<dbReference type="EMBL" id="ARXU01000001">
    <property type="protein sequence ID" value="KGD62732.1"/>
    <property type="molecule type" value="Genomic_DNA"/>
</dbReference>
<accession>A0ABR4WH62</accession>
<evidence type="ECO:0000313" key="3">
    <source>
        <dbReference type="Proteomes" id="UP000029443"/>
    </source>
</evidence>
<keyword evidence="1" id="KW-1133">Transmembrane helix</keyword>
<evidence type="ECO:0000256" key="1">
    <source>
        <dbReference type="SAM" id="Phobius"/>
    </source>
</evidence>
<name>A0ABR4WH62_9GAMM</name>
<reference evidence="2 3" key="1">
    <citation type="submission" date="2012-09" db="EMBL/GenBank/DDBJ databases">
        <title>Genome Sequence of alkane-degrading Bacterium Alcanivorax jadensis T9.</title>
        <authorList>
            <person name="Lai Q."/>
            <person name="Shao Z."/>
        </authorList>
    </citation>
    <scope>NUCLEOTIDE SEQUENCE [LARGE SCALE GENOMIC DNA]</scope>
    <source>
        <strain evidence="2 3">T9</strain>
    </source>
</reference>
<keyword evidence="1" id="KW-0472">Membrane</keyword>
<feature type="transmembrane region" description="Helical" evidence="1">
    <location>
        <begin position="35"/>
        <end position="56"/>
    </location>
</feature>
<dbReference type="RefSeq" id="WP_035244118.1">
    <property type="nucleotide sequence ID" value="NZ_ARXU01000001.1"/>
</dbReference>
<organism evidence="2 3">
    <name type="scientific">Alcanivorax jadensis T9</name>
    <dbReference type="NCBI Taxonomy" id="1177181"/>
    <lineage>
        <taxon>Bacteria</taxon>
        <taxon>Pseudomonadati</taxon>
        <taxon>Pseudomonadota</taxon>
        <taxon>Gammaproteobacteria</taxon>
        <taxon>Oceanospirillales</taxon>
        <taxon>Alcanivoracaceae</taxon>
        <taxon>Alcanivorax</taxon>
    </lineage>
</organism>